<organism evidence="3 4">
    <name type="scientific">Cryomyces antarcticus</name>
    <dbReference type="NCBI Taxonomy" id="329879"/>
    <lineage>
        <taxon>Eukaryota</taxon>
        <taxon>Fungi</taxon>
        <taxon>Dikarya</taxon>
        <taxon>Ascomycota</taxon>
        <taxon>Pezizomycotina</taxon>
        <taxon>Dothideomycetes</taxon>
        <taxon>Dothideomycetes incertae sedis</taxon>
        <taxon>Cryomyces</taxon>
    </lineage>
</organism>
<dbReference type="PANTHER" id="PTHR22958">
    <property type="entry name" value="GLYCEROPHOSPHORYL DIESTER PHOSPHODIESTERASE"/>
    <property type="match status" value="1"/>
</dbReference>
<protein>
    <submittedName>
        <fullName evidence="3">Phosphate system positive regulatory protein pho81</fullName>
    </submittedName>
</protein>
<evidence type="ECO:0000313" key="4">
    <source>
        <dbReference type="Proteomes" id="UP001357485"/>
    </source>
</evidence>
<evidence type="ECO:0000313" key="3">
    <source>
        <dbReference type="EMBL" id="KAK5109154.1"/>
    </source>
</evidence>
<comment type="caution">
    <text evidence="3">The sequence shown here is derived from an EMBL/GenBank/DDBJ whole genome shotgun (WGS) entry which is preliminary data.</text>
</comment>
<gene>
    <name evidence="3" type="primary">PHO81_2</name>
    <name evidence="3" type="ORF">LTR16_005871</name>
</gene>
<dbReference type="Proteomes" id="UP001357485">
    <property type="component" value="Unassembled WGS sequence"/>
</dbReference>
<sequence>MLAASFASLHDALAQLPLNVHVEVHVLYPTKIEEDRLLLGPTQNINEVANAILTVVFNHARHLREQSDSFVRSVVFSSFNQDVCTALNWKQPNYPVLLCNELGADTCMPARDPQKVLSSGRTTISIREAVRIAQSNNFMGLICSSHLLVMQSFYVQRGFLLLTPTQDRVPALIESIKVSGLVLITDMSDISDQHPGRNSSFRVVPKGVDGVLKSSGVLRFNETIDI</sequence>
<proteinExistence type="predicted"/>
<dbReference type="PROSITE" id="PS51704">
    <property type="entry name" value="GP_PDE"/>
    <property type="match status" value="1"/>
</dbReference>
<dbReference type="InterPro" id="IPR017946">
    <property type="entry name" value="PLC-like_Pdiesterase_TIM-brl"/>
</dbReference>
<keyword evidence="4" id="KW-1185">Reference proteome</keyword>
<evidence type="ECO:0000256" key="1">
    <source>
        <dbReference type="ARBA" id="ARBA00022801"/>
    </source>
</evidence>
<accession>A0ABR0KSR6</accession>
<dbReference type="InterPro" id="IPR051578">
    <property type="entry name" value="GDPD"/>
</dbReference>
<dbReference type="InterPro" id="IPR030395">
    <property type="entry name" value="GP_PDE_dom"/>
</dbReference>
<reference evidence="3 4" key="1">
    <citation type="submission" date="2023-08" db="EMBL/GenBank/DDBJ databases">
        <title>Black Yeasts Isolated from many extreme environments.</title>
        <authorList>
            <person name="Coleine C."/>
            <person name="Stajich J.E."/>
            <person name="Selbmann L."/>
        </authorList>
    </citation>
    <scope>NUCLEOTIDE SEQUENCE [LARGE SCALE GENOMIC DNA]</scope>
    <source>
        <strain evidence="3 4">CCFEE 536</strain>
    </source>
</reference>
<name>A0ABR0KSR6_9PEZI</name>
<feature type="domain" description="GP-PDE" evidence="2">
    <location>
        <begin position="1"/>
        <end position="223"/>
    </location>
</feature>
<dbReference type="Gene3D" id="3.20.20.190">
    <property type="entry name" value="Phosphatidylinositol (PI) phosphodiesterase"/>
    <property type="match status" value="1"/>
</dbReference>
<keyword evidence="1" id="KW-0378">Hydrolase</keyword>
<evidence type="ECO:0000259" key="2">
    <source>
        <dbReference type="PROSITE" id="PS51704"/>
    </source>
</evidence>
<dbReference type="EMBL" id="JAVRRA010025631">
    <property type="protein sequence ID" value="KAK5109154.1"/>
    <property type="molecule type" value="Genomic_DNA"/>
</dbReference>
<dbReference type="PANTHER" id="PTHR22958:SF23">
    <property type="entry name" value="DEPENDENT KINASE INHIBITOR PHO81, PUTATIVE (AFU_ORTHOLOGUE AFUA_4G06020)-RELATED"/>
    <property type="match status" value="1"/>
</dbReference>